<name>A0A6C0LSU2_9ZZZZ</name>
<evidence type="ECO:0000313" key="1">
    <source>
        <dbReference type="EMBL" id="QHU33667.1"/>
    </source>
</evidence>
<reference evidence="1" key="1">
    <citation type="journal article" date="2020" name="Nature">
        <title>Giant virus diversity and host interactions through global metagenomics.</title>
        <authorList>
            <person name="Schulz F."/>
            <person name="Roux S."/>
            <person name="Paez-Espino D."/>
            <person name="Jungbluth S."/>
            <person name="Walsh D.A."/>
            <person name="Denef V.J."/>
            <person name="McMahon K.D."/>
            <person name="Konstantinidis K.T."/>
            <person name="Eloe-Fadrosh E.A."/>
            <person name="Kyrpides N.C."/>
            <person name="Woyke T."/>
        </authorList>
    </citation>
    <scope>NUCLEOTIDE SEQUENCE</scope>
    <source>
        <strain evidence="1">GVMAG-S-1016704-121</strain>
    </source>
</reference>
<dbReference type="EMBL" id="MN740560">
    <property type="protein sequence ID" value="QHU33667.1"/>
    <property type="molecule type" value="Genomic_DNA"/>
</dbReference>
<proteinExistence type="predicted"/>
<sequence length="129" mass="15434">MEQHKNTLDWLHNNEAEIVQNDVIDDHIESNTRRYDIMLATHSTFSMLYVPARMIYANNRFYINKKEYIVKKIKPKYYEIVLMPLNNSGFCVHARFLNKKEFLECINPYDRYAIINLTKTFSVPLIPRS</sequence>
<dbReference type="AlphaFoldDB" id="A0A6C0LSU2"/>
<protein>
    <submittedName>
        <fullName evidence="1">Uncharacterized protein</fullName>
    </submittedName>
</protein>
<organism evidence="1">
    <name type="scientific">viral metagenome</name>
    <dbReference type="NCBI Taxonomy" id="1070528"/>
    <lineage>
        <taxon>unclassified sequences</taxon>
        <taxon>metagenomes</taxon>
        <taxon>organismal metagenomes</taxon>
    </lineage>
</organism>
<accession>A0A6C0LSU2</accession>